<keyword evidence="4" id="KW-1185">Reference proteome</keyword>
<dbReference type="InterPro" id="IPR036249">
    <property type="entry name" value="Thioredoxin-like_sf"/>
</dbReference>
<evidence type="ECO:0000259" key="1">
    <source>
        <dbReference type="Pfam" id="PF13409"/>
    </source>
</evidence>
<feature type="domain" description="GST N-terminal" evidence="1">
    <location>
        <begin position="21"/>
        <end position="95"/>
    </location>
</feature>
<name>A0A5M3N453_CONPW</name>
<reference evidence="4" key="1">
    <citation type="journal article" date="2012" name="Science">
        <title>The Paleozoic origin of enzymatic lignin decomposition reconstructed from 31 fungal genomes.</title>
        <authorList>
            <person name="Floudas D."/>
            <person name="Binder M."/>
            <person name="Riley R."/>
            <person name="Barry K."/>
            <person name="Blanchette R.A."/>
            <person name="Henrissat B."/>
            <person name="Martinez A.T."/>
            <person name="Otillar R."/>
            <person name="Spatafora J.W."/>
            <person name="Yadav J.S."/>
            <person name="Aerts A."/>
            <person name="Benoit I."/>
            <person name="Boyd A."/>
            <person name="Carlson A."/>
            <person name="Copeland A."/>
            <person name="Coutinho P.M."/>
            <person name="de Vries R.P."/>
            <person name="Ferreira P."/>
            <person name="Findley K."/>
            <person name="Foster B."/>
            <person name="Gaskell J."/>
            <person name="Glotzer D."/>
            <person name="Gorecki P."/>
            <person name="Heitman J."/>
            <person name="Hesse C."/>
            <person name="Hori C."/>
            <person name="Igarashi K."/>
            <person name="Jurgens J.A."/>
            <person name="Kallen N."/>
            <person name="Kersten P."/>
            <person name="Kohler A."/>
            <person name="Kuees U."/>
            <person name="Kumar T.K.A."/>
            <person name="Kuo A."/>
            <person name="LaButti K."/>
            <person name="Larrondo L.F."/>
            <person name="Lindquist E."/>
            <person name="Ling A."/>
            <person name="Lombard V."/>
            <person name="Lucas S."/>
            <person name="Lundell T."/>
            <person name="Martin R."/>
            <person name="McLaughlin D.J."/>
            <person name="Morgenstern I."/>
            <person name="Morin E."/>
            <person name="Murat C."/>
            <person name="Nagy L.G."/>
            <person name="Nolan M."/>
            <person name="Ohm R.A."/>
            <person name="Patyshakuliyeva A."/>
            <person name="Rokas A."/>
            <person name="Ruiz-Duenas F.J."/>
            <person name="Sabat G."/>
            <person name="Salamov A."/>
            <person name="Samejima M."/>
            <person name="Schmutz J."/>
            <person name="Slot J.C."/>
            <person name="St John F."/>
            <person name="Stenlid J."/>
            <person name="Sun H."/>
            <person name="Sun S."/>
            <person name="Syed K."/>
            <person name="Tsang A."/>
            <person name="Wiebenga A."/>
            <person name="Young D."/>
            <person name="Pisabarro A."/>
            <person name="Eastwood D.C."/>
            <person name="Martin F."/>
            <person name="Cullen D."/>
            <person name="Grigoriev I.V."/>
            <person name="Hibbett D.S."/>
        </authorList>
    </citation>
    <scope>NUCLEOTIDE SEQUENCE [LARGE SCALE GENOMIC DNA]</scope>
    <source>
        <strain evidence="4">RWD-64-598 SS2</strain>
    </source>
</reference>
<dbReference type="Proteomes" id="UP000053558">
    <property type="component" value="Unassembled WGS sequence"/>
</dbReference>
<dbReference type="InterPro" id="IPR054416">
    <property type="entry name" value="GST_UstS-like_C"/>
</dbReference>
<dbReference type="OrthoDB" id="4951845at2759"/>
<organism evidence="3 4">
    <name type="scientific">Coniophora puteana (strain RWD-64-598)</name>
    <name type="common">Brown rot fungus</name>
    <dbReference type="NCBI Taxonomy" id="741705"/>
    <lineage>
        <taxon>Eukaryota</taxon>
        <taxon>Fungi</taxon>
        <taxon>Dikarya</taxon>
        <taxon>Basidiomycota</taxon>
        <taxon>Agaricomycotina</taxon>
        <taxon>Agaricomycetes</taxon>
        <taxon>Agaricomycetidae</taxon>
        <taxon>Boletales</taxon>
        <taxon>Coniophorineae</taxon>
        <taxon>Coniophoraceae</taxon>
        <taxon>Coniophora</taxon>
    </lineage>
</organism>
<dbReference type="EMBL" id="JH711574">
    <property type="protein sequence ID" value="EIW85691.1"/>
    <property type="molecule type" value="Genomic_DNA"/>
</dbReference>
<dbReference type="SUPFAM" id="SSF47616">
    <property type="entry name" value="GST C-terminal domain-like"/>
    <property type="match status" value="1"/>
</dbReference>
<evidence type="ECO:0000313" key="3">
    <source>
        <dbReference type="EMBL" id="EIW85691.1"/>
    </source>
</evidence>
<dbReference type="GeneID" id="19211904"/>
<dbReference type="InterPro" id="IPR036282">
    <property type="entry name" value="Glutathione-S-Trfase_C_sf"/>
</dbReference>
<accession>A0A5M3N453</accession>
<dbReference type="Pfam" id="PF13409">
    <property type="entry name" value="GST_N_2"/>
    <property type="match status" value="1"/>
</dbReference>
<dbReference type="Pfam" id="PF22041">
    <property type="entry name" value="GST_C_7"/>
    <property type="match status" value="1"/>
</dbReference>
<dbReference type="InterPro" id="IPR004045">
    <property type="entry name" value="Glutathione_S-Trfase_N"/>
</dbReference>
<comment type="caution">
    <text evidence="3">The sequence shown here is derived from an EMBL/GenBank/DDBJ whole genome shotgun (WGS) entry which is preliminary data.</text>
</comment>
<evidence type="ECO:0000313" key="4">
    <source>
        <dbReference type="Proteomes" id="UP000053558"/>
    </source>
</evidence>
<dbReference type="Gene3D" id="3.40.30.10">
    <property type="entry name" value="Glutaredoxin"/>
    <property type="match status" value="1"/>
</dbReference>
<dbReference type="OMA" id="TACWIIS"/>
<dbReference type="Gene3D" id="1.20.1050.10">
    <property type="match status" value="1"/>
</dbReference>
<gene>
    <name evidence="3" type="ORF">CONPUDRAFT_98863</name>
</gene>
<sequence>MTTPKPLVFYDLAGKEAEMPWSPNTFKTRYCLSYKCIAFVTIWVEYPDIQMVVRAKGGKSTLNINGRNIWTLPALLDPNTSLFISGSLQIAEYLEFRYPDLPALFPNDSIALQVVFAKTFDDMIEPRLSALNAVLGAEWLTSDSKWFFMKSRAERFGKPWKEICSLGSEERDAAWKAFEETLGLVDEWYQRSGGRFILGDVPSYADFAVAARLKWFQTVRRKSTDPGDPVDWNTVCSWHGGRWERLVKDLDRCLRY</sequence>
<dbReference type="SUPFAM" id="SSF52833">
    <property type="entry name" value="Thioredoxin-like"/>
    <property type="match status" value="1"/>
</dbReference>
<protein>
    <submittedName>
        <fullName evidence="3">Uncharacterized protein</fullName>
    </submittedName>
</protein>
<dbReference type="AlphaFoldDB" id="A0A5M3N453"/>
<dbReference type="RefSeq" id="XP_007765102.1">
    <property type="nucleotide sequence ID" value="XM_007766912.1"/>
</dbReference>
<dbReference type="KEGG" id="cput:CONPUDRAFT_98863"/>
<feature type="domain" description="Glutathione S-transferase UstS-like C-terminal" evidence="2">
    <location>
        <begin position="111"/>
        <end position="251"/>
    </location>
</feature>
<proteinExistence type="predicted"/>
<evidence type="ECO:0000259" key="2">
    <source>
        <dbReference type="Pfam" id="PF22041"/>
    </source>
</evidence>